<reference evidence="1" key="1">
    <citation type="journal article" date="2014" name="Front. Microbiol.">
        <title>High frequency of phylogenetically diverse reductive dehalogenase-homologous genes in deep subseafloor sedimentary metagenomes.</title>
        <authorList>
            <person name="Kawai M."/>
            <person name="Futagami T."/>
            <person name="Toyoda A."/>
            <person name="Takaki Y."/>
            <person name="Nishi S."/>
            <person name="Hori S."/>
            <person name="Arai W."/>
            <person name="Tsubouchi T."/>
            <person name="Morono Y."/>
            <person name="Uchiyama I."/>
            <person name="Ito T."/>
            <person name="Fujiyama A."/>
            <person name="Inagaki F."/>
            <person name="Takami H."/>
        </authorList>
    </citation>
    <scope>NUCLEOTIDE SEQUENCE</scope>
    <source>
        <strain evidence="1">Expedition CK06-06</strain>
    </source>
</reference>
<sequence length="256" mass="29259">SYVVLNMCNSTYDQVAVNFTFMDEVTNTELNASSNATTINAFFNYWLGTGTVSKNHSYTNLTNNQSQYEFCMFPTWETIYNNMDMEYEAIAYSPRTYYFRNASLSNITNEIALNLLSTADSVKFFFEVRQGMSPFTDAVVTISKYFIGEGVYRTVGIRETDDVGEFIEYLDLDKKYKYSIVRDGVSYGTITKVANCEEAPCEITLQLEEAETDLWSGFYDVFAHGIAYSLVYNSTTKNVTFTFNDLTGLAQHFRLE</sequence>
<organism evidence="1">
    <name type="scientific">marine sediment metagenome</name>
    <dbReference type="NCBI Taxonomy" id="412755"/>
    <lineage>
        <taxon>unclassified sequences</taxon>
        <taxon>metagenomes</taxon>
        <taxon>ecological metagenomes</taxon>
    </lineage>
</organism>
<dbReference type="AlphaFoldDB" id="X0V7T3"/>
<proteinExistence type="predicted"/>
<feature type="non-terminal residue" evidence="1">
    <location>
        <position position="256"/>
    </location>
</feature>
<feature type="non-terminal residue" evidence="1">
    <location>
        <position position="1"/>
    </location>
</feature>
<gene>
    <name evidence="1" type="ORF">S01H1_57542</name>
</gene>
<protein>
    <submittedName>
        <fullName evidence="1">Uncharacterized protein</fullName>
    </submittedName>
</protein>
<comment type="caution">
    <text evidence="1">The sequence shown here is derived from an EMBL/GenBank/DDBJ whole genome shotgun (WGS) entry which is preliminary data.</text>
</comment>
<accession>X0V7T3</accession>
<dbReference type="EMBL" id="BARS01037530">
    <property type="protein sequence ID" value="GAG14229.1"/>
    <property type="molecule type" value="Genomic_DNA"/>
</dbReference>
<evidence type="ECO:0000313" key="1">
    <source>
        <dbReference type="EMBL" id="GAG14229.1"/>
    </source>
</evidence>
<name>X0V7T3_9ZZZZ</name>